<evidence type="ECO:0000256" key="1">
    <source>
        <dbReference type="SAM" id="SignalP"/>
    </source>
</evidence>
<evidence type="ECO:0000313" key="2">
    <source>
        <dbReference type="EMBL" id="XAO73649.1"/>
    </source>
</evidence>
<name>A0AAU6WM53_9FLAO</name>
<dbReference type="Gene3D" id="2.60.40.1120">
    <property type="entry name" value="Carboxypeptidase-like, regulatory domain"/>
    <property type="match status" value="1"/>
</dbReference>
<organism evidence="2 3">
    <name type="scientific">Chryseobacterium endophyticum</name>
    <dbReference type="NCBI Taxonomy" id="1854762"/>
    <lineage>
        <taxon>Bacteria</taxon>
        <taxon>Pseudomonadati</taxon>
        <taxon>Bacteroidota</taxon>
        <taxon>Flavobacteriia</taxon>
        <taxon>Flavobacteriales</taxon>
        <taxon>Weeksellaceae</taxon>
        <taxon>Chryseobacterium group</taxon>
        <taxon>Chryseobacterium</taxon>
    </lineage>
</organism>
<feature type="chain" id="PRO_5043873547" evidence="1">
    <location>
        <begin position="19"/>
        <end position="100"/>
    </location>
</feature>
<keyword evidence="1" id="KW-0732">Signal</keyword>
<feature type="signal peptide" evidence="1">
    <location>
        <begin position="1"/>
        <end position="18"/>
    </location>
</feature>
<evidence type="ECO:0000313" key="3">
    <source>
        <dbReference type="Proteomes" id="UP001463665"/>
    </source>
</evidence>
<reference evidence="2 3" key="1">
    <citation type="submission" date="2024-04" db="EMBL/GenBank/DDBJ databases">
        <title>Genome sequencing and assembly of rice foliar adapted Chryseobacterium endophyticum OsEnb-ALM-A6.</title>
        <authorList>
            <person name="Kumar S."/>
            <person name="Javed M."/>
            <person name="Chouhan V."/>
            <person name="Charishma K."/>
            <person name="Patel A."/>
            <person name="Kumar M."/>
            <person name="Sahu K.P."/>
            <person name="Kumar A."/>
        </authorList>
    </citation>
    <scope>NUCLEOTIDE SEQUENCE [LARGE SCALE GENOMIC DNA]</scope>
    <source>
        <strain evidence="2 3">OsEnb-ALM-A6</strain>
    </source>
</reference>
<protein>
    <submittedName>
        <fullName evidence="2">Carboxypeptidase-like regulatory domain-containing protein</fullName>
    </submittedName>
</protein>
<dbReference type="RefSeq" id="WP_345766065.1">
    <property type="nucleotide sequence ID" value="NZ_CP154834.1"/>
</dbReference>
<gene>
    <name evidence="2" type="ORF">AAFP95_18305</name>
</gene>
<dbReference type="Pfam" id="PF13620">
    <property type="entry name" value="CarboxypepD_reg"/>
    <property type="match status" value="1"/>
</dbReference>
<proteinExistence type="predicted"/>
<sequence length="100" mass="10823">MKNTILFLLICISGIMHSQTVVKGTVKDTDGQSLDAVTVTLLRDNKQVASAFSDLGNFSVRYPEAGSYSVTATLSGYQPLEMTVQLPQENLVLTLKKASI</sequence>
<dbReference type="EMBL" id="CP154834">
    <property type="protein sequence ID" value="XAO73649.1"/>
    <property type="molecule type" value="Genomic_DNA"/>
</dbReference>
<keyword evidence="3" id="KW-1185">Reference proteome</keyword>
<dbReference type="SUPFAM" id="SSF49464">
    <property type="entry name" value="Carboxypeptidase regulatory domain-like"/>
    <property type="match status" value="1"/>
</dbReference>
<accession>A0AAU6WM53</accession>
<dbReference type="InterPro" id="IPR008969">
    <property type="entry name" value="CarboxyPept-like_regulatory"/>
</dbReference>
<dbReference type="Proteomes" id="UP001463665">
    <property type="component" value="Chromosome"/>
</dbReference>
<dbReference type="AlphaFoldDB" id="A0AAU6WM53"/>